<gene>
    <name evidence="1" type="ORF">AMTR_s00096p00084360</name>
</gene>
<dbReference type="Proteomes" id="UP000017836">
    <property type="component" value="Unassembled WGS sequence"/>
</dbReference>
<keyword evidence="2" id="KW-1185">Reference proteome</keyword>
<organism evidence="1 2">
    <name type="scientific">Amborella trichopoda</name>
    <dbReference type="NCBI Taxonomy" id="13333"/>
    <lineage>
        <taxon>Eukaryota</taxon>
        <taxon>Viridiplantae</taxon>
        <taxon>Streptophyta</taxon>
        <taxon>Embryophyta</taxon>
        <taxon>Tracheophyta</taxon>
        <taxon>Spermatophyta</taxon>
        <taxon>Magnoliopsida</taxon>
        <taxon>Amborellales</taxon>
        <taxon>Amborellaceae</taxon>
        <taxon>Amborella</taxon>
    </lineage>
</organism>
<reference evidence="2" key="1">
    <citation type="journal article" date="2013" name="Science">
        <title>The Amborella genome and the evolution of flowering plants.</title>
        <authorList>
            <consortium name="Amborella Genome Project"/>
        </authorList>
    </citation>
    <scope>NUCLEOTIDE SEQUENCE [LARGE SCALE GENOMIC DNA]</scope>
</reference>
<dbReference type="Gramene" id="ERN02373">
    <property type="protein sequence ID" value="ERN02373"/>
    <property type="gene ID" value="AMTR_s00096p00084360"/>
</dbReference>
<dbReference type="AlphaFoldDB" id="W1P384"/>
<evidence type="ECO:0000313" key="2">
    <source>
        <dbReference type="Proteomes" id="UP000017836"/>
    </source>
</evidence>
<evidence type="ECO:0000313" key="1">
    <source>
        <dbReference type="EMBL" id="ERN02373.1"/>
    </source>
</evidence>
<protein>
    <submittedName>
        <fullName evidence="1">Uncharacterized protein</fullName>
    </submittedName>
</protein>
<dbReference type="EMBL" id="KI394634">
    <property type="protein sequence ID" value="ERN02373.1"/>
    <property type="molecule type" value="Genomic_DNA"/>
</dbReference>
<accession>W1P384</accession>
<proteinExistence type="predicted"/>
<dbReference type="HOGENOM" id="CLU_1930380_0_0_1"/>
<sequence>MTPWSLEWEVRCTIIYELSEEGAMMPLAVYGERYRVYVREIMYMSMHVREIIERLGRGGLSKLVICETVCLRGQLQEMTRSRDQAMRQCAEVRAQLETTMATLHSVKAEREQERTLLKSKRGRAQTKLELL</sequence>
<name>W1P384_AMBTC</name>